<protein>
    <recommendedName>
        <fullName evidence="3">TonB C-terminal domain-containing protein</fullName>
    </recommendedName>
</protein>
<evidence type="ECO:0000313" key="1">
    <source>
        <dbReference type="EMBL" id="MBZ5708843.1"/>
    </source>
</evidence>
<sequence length="89" mass="9802">MPDPPTEPEHLFRPHRDAIAKQCKNPRGLANALVVLRITIEGTRVAHAEANFSEDSARQAAAGCIETYLLTKVKVPTTYTGSRSFSYAF</sequence>
<dbReference type="Proteomes" id="UP001139031">
    <property type="component" value="Unassembled WGS sequence"/>
</dbReference>
<dbReference type="RefSeq" id="WP_224190623.1">
    <property type="nucleotide sequence ID" value="NZ_JAIRAU010000002.1"/>
</dbReference>
<accession>A0ABS7TKY0</accession>
<proteinExistence type="predicted"/>
<keyword evidence="2" id="KW-1185">Reference proteome</keyword>
<name>A0ABS7TKY0_9BACT</name>
<reference evidence="1" key="1">
    <citation type="submission" date="2021-08" db="EMBL/GenBank/DDBJ databases">
        <authorList>
            <person name="Stevens D.C."/>
        </authorList>
    </citation>
    <scope>NUCLEOTIDE SEQUENCE</scope>
    <source>
        <strain evidence="1">DSM 53165</strain>
    </source>
</reference>
<evidence type="ECO:0008006" key="3">
    <source>
        <dbReference type="Google" id="ProtNLM"/>
    </source>
</evidence>
<evidence type="ECO:0000313" key="2">
    <source>
        <dbReference type="Proteomes" id="UP001139031"/>
    </source>
</evidence>
<organism evidence="1 2">
    <name type="scientific">Nannocystis pusilla</name>
    <dbReference type="NCBI Taxonomy" id="889268"/>
    <lineage>
        <taxon>Bacteria</taxon>
        <taxon>Pseudomonadati</taxon>
        <taxon>Myxococcota</taxon>
        <taxon>Polyangia</taxon>
        <taxon>Nannocystales</taxon>
        <taxon>Nannocystaceae</taxon>
        <taxon>Nannocystis</taxon>
    </lineage>
</organism>
<gene>
    <name evidence="1" type="ORF">K7C98_06215</name>
</gene>
<dbReference type="EMBL" id="JAIRAU010000002">
    <property type="protein sequence ID" value="MBZ5708843.1"/>
    <property type="molecule type" value="Genomic_DNA"/>
</dbReference>
<comment type="caution">
    <text evidence="1">The sequence shown here is derived from an EMBL/GenBank/DDBJ whole genome shotgun (WGS) entry which is preliminary data.</text>
</comment>